<evidence type="ECO:0000313" key="13">
    <source>
        <dbReference type="Proteomes" id="UP000019149"/>
    </source>
</evidence>
<evidence type="ECO:0000313" key="12">
    <source>
        <dbReference type="EMBL" id="EUB59347.1"/>
    </source>
</evidence>
<organism evidence="12 13">
    <name type="scientific">Echinococcus granulosus</name>
    <name type="common">Hydatid tapeworm</name>
    <dbReference type="NCBI Taxonomy" id="6210"/>
    <lineage>
        <taxon>Eukaryota</taxon>
        <taxon>Metazoa</taxon>
        <taxon>Spiralia</taxon>
        <taxon>Lophotrochozoa</taxon>
        <taxon>Platyhelminthes</taxon>
        <taxon>Cestoda</taxon>
        <taxon>Eucestoda</taxon>
        <taxon>Cyclophyllidea</taxon>
        <taxon>Taeniidae</taxon>
        <taxon>Echinococcus</taxon>
        <taxon>Echinococcus granulosus group</taxon>
    </lineage>
</organism>
<evidence type="ECO:0000256" key="4">
    <source>
        <dbReference type="ARBA" id="ARBA00022553"/>
    </source>
</evidence>
<dbReference type="Pfam" id="PF02902">
    <property type="entry name" value="Peptidase_C48"/>
    <property type="match status" value="1"/>
</dbReference>
<dbReference type="GO" id="GO:0006508">
    <property type="term" value="P:proteolysis"/>
    <property type="evidence" value="ECO:0007669"/>
    <property type="project" value="UniProtKB-KW"/>
</dbReference>
<keyword evidence="5 12" id="KW-0645">Protease</keyword>
<keyword evidence="8" id="KW-0378">Hydrolase</keyword>
<dbReference type="GO" id="GO:0070139">
    <property type="term" value="F:SUMO-specific endopeptidase activity"/>
    <property type="evidence" value="ECO:0007669"/>
    <property type="project" value="TreeGrafter"/>
</dbReference>
<dbReference type="GO" id="GO:0005634">
    <property type="term" value="C:nucleus"/>
    <property type="evidence" value="ECO:0007669"/>
    <property type="project" value="TreeGrafter"/>
</dbReference>
<dbReference type="PANTHER" id="PTHR46896">
    <property type="entry name" value="SENTRIN-SPECIFIC PROTEASE"/>
    <property type="match status" value="1"/>
</dbReference>
<evidence type="ECO:0000256" key="3">
    <source>
        <dbReference type="ARBA" id="ARBA00009160"/>
    </source>
</evidence>
<dbReference type="STRING" id="6210.W6UMJ0"/>
<dbReference type="RefSeq" id="XP_024350543.1">
    <property type="nucleotide sequence ID" value="XM_024495080.1"/>
</dbReference>
<dbReference type="CTD" id="36341546"/>
<evidence type="ECO:0000256" key="2">
    <source>
        <dbReference type="ARBA" id="ARBA00005234"/>
    </source>
</evidence>
<keyword evidence="13" id="KW-1185">Reference proteome</keyword>
<comment type="similarity">
    <text evidence="2">Belongs to the peptidase C48 family.</text>
</comment>
<dbReference type="KEGG" id="egl:EGR_05831"/>
<keyword evidence="9" id="KW-1133">Transmembrane helix</keyword>
<sequence length="893" mass="99727">MVLGKASLMESPDLFYYFWKVINSILLLIGPGMAARQAVDEISTVAGNALGKIRNKPTMQQILIGAASGLATGYVLTKVGKSVAFCVGVSAIGLQFFVNHKQGNEDWKKLEDDAREVLEKVVLTAKQGESGFLWVLLWWFPHRDVILVAVRHSDRNKPSDFGFHSSLQLSKFALPFFVYRCAGVAWGIGGGPVYQLIGRVRHSCGCCLSLRNAMLHELHDALSKSKRYEQRYKCKAPCCSGFTYSLDTPCTLCGKPVSVSGASEMIQVATERKHVEQVGSKRRLMEISVSVSDNSCTFPLAVVSLGKANVYDAKEKLCTITSRSISFGANVHGVFVPLSVKSDEVEEILFCEPLKVIFLILNATSMNRVSASLGIAHHCKDDKKRRVVIVLEEKPLRNPFDCNVVPRCLTSPQLEAFCANVRLTGGVSMTDVKPSTAQSILVAFGLRLTRNHSNETTHAISTVDLSANTPSDCSVIQHSSSTVNSEPVGSTLVSHALHPSGAGDSDNLVVLSDDESVGKNDDSNDPSSNIMLEPTSAVEAASINGKGSFIYHPPGSKDGILLTEADVDCLSPGVFLNDTIINFYLKYLYFEQFSPLQRHATHLFNSFFYSRLCSVHCDTSLSLESADEDLRTSRHAAVANWTRRVDIFTKDYIIIPINEKYVFCYVVGFHPLLSSLHWFLGLVCYPWMVGMVSYTKLYADYSFDQCRLIPDFADTNNVEASFGDVGIEEVKNLPTDERGDAFDRWRRRRLAWLRGRGINAMPCILLFDSISAQQRIGNLHIIRNYLQAEWDVRRRERDGDMLFNKDTVRGFSPRVPGQSNLVDCGIFLLHYVEMFFKRPLKSYTREFFQNEMSRWFESEMLGKKRSVISKLIEQISRRSSKSDQNPCKRPIPT</sequence>
<reference evidence="12 13" key="1">
    <citation type="journal article" date="2013" name="Nat. Genet.">
        <title>The genome of the hydatid tapeworm Echinococcus granulosus.</title>
        <authorList>
            <person name="Zheng H."/>
            <person name="Zhang W."/>
            <person name="Zhang L."/>
            <person name="Zhang Z."/>
            <person name="Li J."/>
            <person name="Lu G."/>
            <person name="Zhu Y."/>
            <person name="Wang Y."/>
            <person name="Huang Y."/>
            <person name="Liu J."/>
            <person name="Kang H."/>
            <person name="Chen J."/>
            <person name="Wang L."/>
            <person name="Chen A."/>
            <person name="Yu S."/>
            <person name="Gao Z."/>
            <person name="Jin L."/>
            <person name="Gu W."/>
            <person name="Wang Z."/>
            <person name="Zhao L."/>
            <person name="Shi B."/>
            <person name="Wen H."/>
            <person name="Lin R."/>
            <person name="Jones M.K."/>
            <person name="Brejova B."/>
            <person name="Vinar T."/>
            <person name="Zhao G."/>
            <person name="McManus D.P."/>
            <person name="Chen Z."/>
            <person name="Zhou Y."/>
            <person name="Wang S."/>
        </authorList>
    </citation>
    <scope>NUCLEOTIDE SEQUENCE [LARGE SCALE GENOMIC DNA]</scope>
</reference>
<dbReference type="Gene3D" id="3.40.395.10">
    <property type="entry name" value="Adenoviral Proteinase, Chain A"/>
    <property type="match status" value="1"/>
</dbReference>
<dbReference type="InterPro" id="IPR003653">
    <property type="entry name" value="Peptidase_C48_C"/>
</dbReference>
<dbReference type="AlphaFoldDB" id="W6UMJ0"/>
<keyword evidence="10" id="KW-0472">Membrane</keyword>
<dbReference type="InterPro" id="IPR051947">
    <property type="entry name" value="Sentrin-specific_protease"/>
</dbReference>
<dbReference type="InterPro" id="IPR038765">
    <property type="entry name" value="Papain-like_cys_pep_sf"/>
</dbReference>
<evidence type="ECO:0000256" key="1">
    <source>
        <dbReference type="ARBA" id="ARBA00004374"/>
    </source>
</evidence>
<accession>W6UMJ0</accession>
<evidence type="ECO:0000256" key="10">
    <source>
        <dbReference type="ARBA" id="ARBA00023136"/>
    </source>
</evidence>
<comment type="caution">
    <text evidence="12">The sequence shown here is derived from an EMBL/GenBank/DDBJ whole genome shotgun (WGS) entry which is preliminary data.</text>
</comment>
<comment type="similarity">
    <text evidence="3">Belongs to the FUN14 family.</text>
</comment>
<name>W6UMJ0_ECHGR</name>
<evidence type="ECO:0000259" key="11">
    <source>
        <dbReference type="PROSITE" id="PS50600"/>
    </source>
</evidence>
<evidence type="ECO:0000256" key="9">
    <source>
        <dbReference type="ARBA" id="ARBA00022989"/>
    </source>
</evidence>
<gene>
    <name evidence="12" type="ORF">EGR_05831</name>
</gene>
<evidence type="ECO:0000256" key="5">
    <source>
        <dbReference type="ARBA" id="ARBA00022670"/>
    </source>
</evidence>
<feature type="domain" description="Ubiquitin-like protease family profile" evidence="11">
    <location>
        <begin position="560"/>
        <end position="835"/>
    </location>
</feature>
<dbReference type="GO" id="GO:0016926">
    <property type="term" value="P:protein desumoylation"/>
    <property type="evidence" value="ECO:0007669"/>
    <property type="project" value="TreeGrafter"/>
</dbReference>
<keyword evidence="7" id="KW-0833">Ubl conjugation pathway</keyword>
<dbReference type="SUPFAM" id="SSF54001">
    <property type="entry name" value="Cysteine proteinases"/>
    <property type="match status" value="1"/>
</dbReference>
<dbReference type="OMA" id="INAMPCI"/>
<comment type="subcellular location">
    <subcellularLocation>
        <location evidence="1">Mitochondrion outer membrane</location>
        <topology evidence="1">Multi-pass membrane protein</topology>
    </subcellularLocation>
</comment>
<dbReference type="OrthoDB" id="442460at2759"/>
<dbReference type="GeneID" id="36341546"/>
<evidence type="ECO:0000256" key="7">
    <source>
        <dbReference type="ARBA" id="ARBA00022786"/>
    </source>
</evidence>
<evidence type="ECO:0000256" key="8">
    <source>
        <dbReference type="ARBA" id="ARBA00022801"/>
    </source>
</evidence>
<dbReference type="InterPro" id="IPR007014">
    <property type="entry name" value="FUN14"/>
</dbReference>
<evidence type="ECO:0000256" key="6">
    <source>
        <dbReference type="ARBA" id="ARBA00022692"/>
    </source>
</evidence>
<dbReference type="EMBL" id="APAU02000046">
    <property type="protein sequence ID" value="EUB59347.1"/>
    <property type="molecule type" value="Genomic_DNA"/>
</dbReference>
<dbReference type="PROSITE" id="PS50600">
    <property type="entry name" value="ULP_PROTEASE"/>
    <property type="match status" value="1"/>
</dbReference>
<protein>
    <submittedName>
        <fullName evidence="12">Sentrin-specific protease 7</fullName>
    </submittedName>
</protein>
<dbReference type="PANTHER" id="PTHR46896:SF3">
    <property type="entry name" value="FI06413P-RELATED"/>
    <property type="match status" value="1"/>
</dbReference>
<proteinExistence type="inferred from homology"/>
<dbReference type="Pfam" id="PF04930">
    <property type="entry name" value="FUN14"/>
    <property type="match status" value="1"/>
</dbReference>
<keyword evidence="4" id="KW-0597">Phosphoprotein</keyword>
<keyword evidence="6" id="KW-0812">Transmembrane</keyword>
<dbReference type="Proteomes" id="UP000019149">
    <property type="component" value="Unassembled WGS sequence"/>
</dbReference>
<dbReference type="GO" id="GO:0005741">
    <property type="term" value="C:mitochondrial outer membrane"/>
    <property type="evidence" value="ECO:0007669"/>
    <property type="project" value="UniProtKB-SubCell"/>
</dbReference>